<dbReference type="EMBL" id="PCSW01000042">
    <property type="protein sequence ID" value="PIP57757.1"/>
    <property type="molecule type" value="Genomic_DNA"/>
</dbReference>
<dbReference type="AlphaFoldDB" id="A0A2H0BJB5"/>
<reference evidence="1 2" key="1">
    <citation type="submission" date="2017-09" db="EMBL/GenBank/DDBJ databases">
        <title>Depth-based differentiation of microbial function through sediment-hosted aquifers and enrichment of novel symbionts in the deep terrestrial subsurface.</title>
        <authorList>
            <person name="Probst A.J."/>
            <person name="Ladd B."/>
            <person name="Jarett J.K."/>
            <person name="Geller-Mcgrath D.E."/>
            <person name="Sieber C.M."/>
            <person name="Emerson J.B."/>
            <person name="Anantharaman K."/>
            <person name="Thomas B.C."/>
            <person name="Malmstrom R."/>
            <person name="Stieglmeier M."/>
            <person name="Klingl A."/>
            <person name="Woyke T."/>
            <person name="Ryan C.M."/>
            <person name="Banfield J.F."/>
        </authorList>
    </citation>
    <scope>NUCLEOTIDE SEQUENCE [LARGE SCALE GENOMIC DNA]</scope>
    <source>
        <strain evidence="1">CG22_combo_CG10-13_8_21_14_all_39_10</strain>
    </source>
</reference>
<evidence type="ECO:0000313" key="1">
    <source>
        <dbReference type="EMBL" id="PIP57757.1"/>
    </source>
</evidence>
<accession>A0A2H0BJB5</accession>
<gene>
    <name evidence="1" type="ORF">COX03_01385</name>
</gene>
<name>A0A2H0BJB5_9BACT</name>
<dbReference type="Proteomes" id="UP000229847">
    <property type="component" value="Unassembled WGS sequence"/>
</dbReference>
<proteinExistence type="predicted"/>
<evidence type="ECO:0008006" key="3">
    <source>
        <dbReference type="Google" id="ProtNLM"/>
    </source>
</evidence>
<comment type="caution">
    <text evidence="1">The sequence shown here is derived from an EMBL/GenBank/DDBJ whole genome shotgun (WGS) entry which is preliminary data.</text>
</comment>
<evidence type="ECO:0000313" key="2">
    <source>
        <dbReference type="Proteomes" id="UP000229847"/>
    </source>
</evidence>
<protein>
    <recommendedName>
        <fullName evidence="3">Restriction endonuclease type IV Mrr domain-containing protein</fullName>
    </recommendedName>
</protein>
<sequence length="123" mass="14498">MERRIDGLFRKVGAERGTNTENRVMAVFERRIKERDCPEWLIGCKLADKKEDRRGIDFWFKTKDVGDIRIQVKSSMKGVEEAKKHHPKIPVVRIPPGSSEDSLFRECLGVVEQERIKYVRERR</sequence>
<organism evidence="1 2">
    <name type="scientific">Candidatus Woesebacteria bacterium CG22_combo_CG10-13_8_21_14_all_39_10</name>
    <dbReference type="NCBI Taxonomy" id="1975059"/>
    <lineage>
        <taxon>Bacteria</taxon>
        <taxon>Candidatus Woeseibacteriota</taxon>
    </lineage>
</organism>